<feature type="domain" description="FAD-dependent urate hydroxylase HpyO/Asp monooxygenase CreE-like FAD/NAD(P)-binding" evidence="1">
    <location>
        <begin position="7"/>
        <end position="172"/>
    </location>
</feature>
<dbReference type="SUPFAM" id="SSF51905">
    <property type="entry name" value="FAD/NAD(P)-binding domain"/>
    <property type="match status" value="1"/>
</dbReference>
<protein>
    <submittedName>
        <fullName evidence="2">FAD/NAD(P)-binding protein</fullName>
    </submittedName>
</protein>
<dbReference type="Pfam" id="PF13454">
    <property type="entry name" value="NAD_binding_9"/>
    <property type="match status" value="1"/>
</dbReference>
<dbReference type="EMBL" id="JBCFQK010000027">
    <property type="protein sequence ID" value="MFA9195627.1"/>
    <property type="molecule type" value="Genomic_DNA"/>
</dbReference>
<dbReference type="PANTHER" id="PTHR40254:SF1">
    <property type="entry name" value="BLR0577 PROTEIN"/>
    <property type="match status" value="1"/>
</dbReference>
<dbReference type="InterPro" id="IPR052189">
    <property type="entry name" value="L-asp_N-monooxygenase_NS-form"/>
</dbReference>
<dbReference type="PANTHER" id="PTHR40254">
    <property type="entry name" value="BLR0577 PROTEIN"/>
    <property type="match status" value="1"/>
</dbReference>
<organism evidence="2 3">
    <name type="scientific">Flavobacterium magnesitis</name>
    <dbReference type="NCBI Taxonomy" id="3138077"/>
    <lineage>
        <taxon>Bacteria</taxon>
        <taxon>Pseudomonadati</taxon>
        <taxon>Bacteroidota</taxon>
        <taxon>Flavobacteriia</taxon>
        <taxon>Flavobacteriales</taxon>
        <taxon>Flavobacteriaceae</taxon>
        <taxon>Flavobacterium</taxon>
    </lineage>
</organism>
<dbReference type="RefSeq" id="WP_373392937.1">
    <property type="nucleotide sequence ID" value="NZ_JBCFQK010000027.1"/>
</dbReference>
<gene>
    <name evidence="2" type="ORF">AAGV33_14540</name>
</gene>
<name>A0ABV4TNF7_9FLAO</name>
<dbReference type="InterPro" id="IPR038732">
    <property type="entry name" value="HpyO/CreE_NAD-binding"/>
</dbReference>
<dbReference type="Gene3D" id="3.50.50.60">
    <property type="entry name" value="FAD/NAD(P)-binding domain"/>
    <property type="match status" value="1"/>
</dbReference>
<dbReference type="Proteomes" id="UP001574170">
    <property type="component" value="Unassembled WGS sequence"/>
</dbReference>
<keyword evidence="3" id="KW-1185">Reference proteome</keyword>
<accession>A0ABV4TNF7</accession>
<evidence type="ECO:0000313" key="3">
    <source>
        <dbReference type="Proteomes" id="UP001574170"/>
    </source>
</evidence>
<evidence type="ECO:0000259" key="1">
    <source>
        <dbReference type="Pfam" id="PF13454"/>
    </source>
</evidence>
<comment type="caution">
    <text evidence="2">The sequence shown here is derived from an EMBL/GenBank/DDBJ whole genome shotgun (WGS) entry which is preliminary data.</text>
</comment>
<evidence type="ECO:0000313" key="2">
    <source>
        <dbReference type="EMBL" id="MFA9195627.1"/>
    </source>
</evidence>
<sequence>MKKKQLAIIGSGPTALFLLKHISDQISILKNEIHSITIFEKEKIMGMGMPYNPETTDQYNLANISSEEIPELPQTFADWLRLQKKEVLEKWNITTFPILDSEVYSRLALGQYFHEQYQLLIEKLKTEGIVINEFINHTVTDITIETEKNIVKVISKNSKSYEFDKIVIATGHTWSSTDKPKTGYFASPWPIKKLIPKTDEYFNFPIGILGASLSAFDVVTSLAHRHGDFRATNDGLVFCPNEKAKDFKIILHSAEGWLPHLQYAQAEPIREIYRHTDRKEILSLVDSDGFLNLNTFFNKICRPALIEAFSKDKMSDTIKLIEDPDFSFKDFVSLMSQKHEYIDSFIGMEKERVLALDSLKNNKPMHWMETIDDLIYCLNYHTELLCAEDHLFFGKEILPFQMNVIAALPLNSAKILIALHQANCIDLVEGKVTITDSTSENKETEIKIESENGIVATASYKMFINCTGQEKVEVENYPFPSMAKMGTIRRARARFKEIENAELDKNVFYKNNEAFLFIGGIDIDNTFKVIRKDGNAEPKIHNIAFTHITGSRPYSSGLQACNASSSIVVESWILLNQENPHTKTSIESITKLYEENEDL</sequence>
<dbReference type="InterPro" id="IPR036188">
    <property type="entry name" value="FAD/NAD-bd_sf"/>
</dbReference>
<reference evidence="2 3" key="1">
    <citation type="submission" date="2024-04" db="EMBL/GenBank/DDBJ databases">
        <title>New Clade of Flavobacterium.</title>
        <authorList>
            <person name="Matos L."/>
            <person name="Proenca D.N."/>
            <person name="Fransisco R.M."/>
            <person name="Chung A.P."/>
            <person name="Maccario L."/>
            <person name="Sorensen S.J."/>
            <person name="Morais P.V."/>
        </authorList>
    </citation>
    <scope>NUCLEOTIDE SEQUENCE [LARGE SCALE GENOMIC DNA]</scope>
    <source>
        <strain evidence="2 3">FBOR7N2.3</strain>
    </source>
</reference>
<proteinExistence type="predicted"/>